<organism evidence="1 2">
    <name type="scientific">Bauhinia variegata</name>
    <name type="common">Purple orchid tree</name>
    <name type="synonym">Phanera variegata</name>
    <dbReference type="NCBI Taxonomy" id="167791"/>
    <lineage>
        <taxon>Eukaryota</taxon>
        <taxon>Viridiplantae</taxon>
        <taxon>Streptophyta</taxon>
        <taxon>Embryophyta</taxon>
        <taxon>Tracheophyta</taxon>
        <taxon>Spermatophyta</taxon>
        <taxon>Magnoliopsida</taxon>
        <taxon>eudicotyledons</taxon>
        <taxon>Gunneridae</taxon>
        <taxon>Pentapetalae</taxon>
        <taxon>rosids</taxon>
        <taxon>fabids</taxon>
        <taxon>Fabales</taxon>
        <taxon>Fabaceae</taxon>
        <taxon>Cercidoideae</taxon>
        <taxon>Cercideae</taxon>
        <taxon>Bauhiniinae</taxon>
        <taxon>Bauhinia</taxon>
    </lineage>
</organism>
<protein>
    <submittedName>
        <fullName evidence="1">Uncharacterized protein</fullName>
    </submittedName>
</protein>
<name>A0ACB9KFB8_BAUVA</name>
<evidence type="ECO:0000313" key="1">
    <source>
        <dbReference type="EMBL" id="KAI4295861.1"/>
    </source>
</evidence>
<gene>
    <name evidence="1" type="ORF">L6164_035861</name>
</gene>
<comment type="caution">
    <text evidence="1">The sequence shown here is derived from an EMBL/GenBank/DDBJ whole genome shotgun (WGS) entry which is preliminary data.</text>
</comment>
<keyword evidence="2" id="KW-1185">Reference proteome</keyword>
<reference evidence="1 2" key="1">
    <citation type="journal article" date="2022" name="DNA Res.">
        <title>Chromosomal-level genome assembly of the orchid tree Bauhinia variegata (Leguminosae; Cercidoideae) supports the allotetraploid origin hypothesis of Bauhinia.</title>
        <authorList>
            <person name="Zhong Y."/>
            <person name="Chen Y."/>
            <person name="Zheng D."/>
            <person name="Pang J."/>
            <person name="Liu Y."/>
            <person name="Luo S."/>
            <person name="Meng S."/>
            <person name="Qian L."/>
            <person name="Wei D."/>
            <person name="Dai S."/>
            <person name="Zhou R."/>
        </authorList>
    </citation>
    <scope>NUCLEOTIDE SEQUENCE [LARGE SCALE GENOMIC DNA]</scope>
    <source>
        <strain evidence="1">BV-YZ2020</strain>
    </source>
</reference>
<sequence length="191" mass="21208">MACCIRCSRGMKICCGVTAIILIALVVTLTILFFTVFKPKDPIIINHPVKLENLDLVFFPVIELKVSLGIVVTVRNRNHGSFSYHNSTAYVYYRGNNMAEAPINADTIPARGDHNISTSLNVFVDNLTKFQNLPEDIKSGVVNLTSASTLYGKIKILNFFKVKATSYSSCDIFVFIFNNTSNSICKSKVKL</sequence>
<dbReference type="EMBL" id="CM039439">
    <property type="protein sequence ID" value="KAI4295861.1"/>
    <property type="molecule type" value="Genomic_DNA"/>
</dbReference>
<dbReference type="Proteomes" id="UP000828941">
    <property type="component" value="Chromosome 14"/>
</dbReference>
<accession>A0ACB9KFB8</accession>
<proteinExistence type="predicted"/>
<evidence type="ECO:0000313" key="2">
    <source>
        <dbReference type="Proteomes" id="UP000828941"/>
    </source>
</evidence>